<reference evidence="1" key="1">
    <citation type="submission" date="2021-06" db="EMBL/GenBank/DDBJ databases">
        <authorList>
            <person name="Kallberg Y."/>
            <person name="Tangrot J."/>
            <person name="Rosling A."/>
        </authorList>
    </citation>
    <scope>NUCLEOTIDE SEQUENCE</scope>
    <source>
        <strain evidence="1">FL966</strain>
    </source>
</reference>
<feature type="non-terminal residue" evidence="1">
    <location>
        <position position="1"/>
    </location>
</feature>
<sequence>ANAPINADLKQTEIAKSIKFLSEKIVSMEKQISENSSQFSINIKNFDETVKHYIESVMLKIAVYSLIEQFRQAISLERCQSLNKPPPSSTFIF</sequence>
<dbReference type="OrthoDB" id="2017974at2759"/>
<organism evidence="1 2">
    <name type="scientific">Cetraspora pellucida</name>
    <dbReference type="NCBI Taxonomy" id="1433469"/>
    <lineage>
        <taxon>Eukaryota</taxon>
        <taxon>Fungi</taxon>
        <taxon>Fungi incertae sedis</taxon>
        <taxon>Mucoromycota</taxon>
        <taxon>Glomeromycotina</taxon>
        <taxon>Glomeromycetes</taxon>
        <taxon>Diversisporales</taxon>
        <taxon>Gigasporaceae</taxon>
        <taxon>Cetraspora</taxon>
    </lineage>
</organism>
<dbReference type="Proteomes" id="UP000789759">
    <property type="component" value="Unassembled WGS sequence"/>
</dbReference>
<name>A0A9N9KI79_9GLOM</name>
<evidence type="ECO:0000313" key="2">
    <source>
        <dbReference type="Proteomes" id="UP000789759"/>
    </source>
</evidence>
<evidence type="ECO:0000313" key="1">
    <source>
        <dbReference type="EMBL" id="CAG8834455.1"/>
    </source>
</evidence>
<protein>
    <submittedName>
        <fullName evidence="1">24801_t:CDS:1</fullName>
    </submittedName>
</protein>
<proteinExistence type="predicted"/>
<comment type="caution">
    <text evidence="1">The sequence shown here is derived from an EMBL/GenBank/DDBJ whole genome shotgun (WGS) entry which is preliminary data.</text>
</comment>
<dbReference type="AlphaFoldDB" id="A0A9N9KI79"/>
<gene>
    <name evidence="1" type="ORF">CPELLU_LOCUS21107</name>
</gene>
<dbReference type="EMBL" id="CAJVQA010073514">
    <property type="protein sequence ID" value="CAG8834455.1"/>
    <property type="molecule type" value="Genomic_DNA"/>
</dbReference>
<accession>A0A9N9KI79</accession>
<feature type="non-terminal residue" evidence="1">
    <location>
        <position position="93"/>
    </location>
</feature>
<keyword evidence="2" id="KW-1185">Reference proteome</keyword>